<evidence type="ECO:0000313" key="3">
    <source>
        <dbReference type="Proteomes" id="UP000197019"/>
    </source>
</evidence>
<dbReference type="RefSeq" id="WP_088618743.1">
    <property type="nucleotide sequence ID" value="NZ_CP022129.1"/>
</dbReference>
<dbReference type="KEGG" id="mpsy:CEK71_07140"/>
<accession>A0A1Z4BX63</accession>
<reference evidence="2 3" key="1">
    <citation type="submission" date="2017-06" db="EMBL/GenBank/DDBJ databases">
        <title>Genome Sequencing of the methanotroph Methylovulum psychrotolerants str. HV10-M2 isolated from a high-altitude environment.</title>
        <authorList>
            <person name="Mateos-Rivera A."/>
        </authorList>
    </citation>
    <scope>NUCLEOTIDE SEQUENCE [LARGE SCALE GENOMIC DNA]</scope>
    <source>
        <strain evidence="2 3">HV10_M2</strain>
    </source>
</reference>
<feature type="signal peptide" evidence="1">
    <location>
        <begin position="1"/>
        <end position="27"/>
    </location>
</feature>
<dbReference type="AlphaFoldDB" id="A0A1Z4BX63"/>
<proteinExistence type="predicted"/>
<keyword evidence="3" id="KW-1185">Reference proteome</keyword>
<protein>
    <submittedName>
        <fullName evidence="2">Uncharacterized protein</fullName>
    </submittedName>
</protein>
<keyword evidence="1" id="KW-0732">Signal</keyword>
<feature type="chain" id="PRO_5013368986" evidence="1">
    <location>
        <begin position="28"/>
        <end position="204"/>
    </location>
</feature>
<evidence type="ECO:0000256" key="1">
    <source>
        <dbReference type="SAM" id="SignalP"/>
    </source>
</evidence>
<dbReference type="EMBL" id="CP022129">
    <property type="protein sequence ID" value="ASF45868.1"/>
    <property type="molecule type" value="Genomic_DNA"/>
</dbReference>
<gene>
    <name evidence="2" type="ORF">CEK71_07140</name>
</gene>
<dbReference type="Proteomes" id="UP000197019">
    <property type="component" value="Chromosome"/>
</dbReference>
<organism evidence="2 3">
    <name type="scientific">Methylovulum psychrotolerans</name>
    <dbReference type="NCBI Taxonomy" id="1704499"/>
    <lineage>
        <taxon>Bacteria</taxon>
        <taxon>Pseudomonadati</taxon>
        <taxon>Pseudomonadota</taxon>
        <taxon>Gammaproteobacteria</taxon>
        <taxon>Methylococcales</taxon>
        <taxon>Methylococcaceae</taxon>
        <taxon>Methylovulum</taxon>
    </lineage>
</organism>
<sequence length="204" mass="21976">MKTAVNKVGKLAALALTLASFTYGGQAAADVAGRIEWNDPSPWTTLASTCAVDESGLKQYAFNYADFYYLGSAVSTPNRKGGVFPLVGRCNVDNPLDANVNPKWNTLIIGYMDPDLQKTDASVVARLIQVKRATGATSTLAIFNSNTNSTVGRTEGYVTFDASFDFHNNAYFVQLELVRASTEVLSPIVYSARLVDSSPDTVPK</sequence>
<name>A0A1Z4BX63_9GAMM</name>
<evidence type="ECO:0000313" key="2">
    <source>
        <dbReference type="EMBL" id="ASF45868.1"/>
    </source>
</evidence>